<feature type="compositionally biased region" description="Basic and acidic residues" evidence="1">
    <location>
        <begin position="71"/>
        <end position="81"/>
    </location>
</feature>
<feature type="region of interest" description="Disordered" evidence="1">
    <location>
        <begin position="21"/>
        <end position="50"/>
    </location>
</feature>
<dbReference type="AlphaFoldDB" id="A0A8H3BHN2"/>
<evidence type="ECO:0000313" key="2">
    <source>
        <dbReference type="EMBL" id="CAE6456347.1"/>
    </source>
</evidence>
<comment type="caution">
    <text evidence="2">The sequence shown here is derived from an EMBL/GenBank/DDBJ whole genome shotgun (WGS) entry which is preliminary data.</text>
</comment>
<organism evidence="2 3">
    <name type="scientific">Rhizoctonia solani</name>
    <dbReference type="NCBI Taxonomy" id="456999"/>
    <lineage>
        <taxon>Eukaryota</taxon>
        <taxon>Fungi</taxon>
        <taxon>Dikarya</taxon>
        <taxon>Basidiomycota</taxon>
        <taxon>Agaricomycotina</taxon>
        <taxon>Agaricomycetes</taxon>
        <taxon>Cantharellales</taxon>
        <taxon>Ceratobasidiaceae</taxon>
        <taxon>Rhizoctonia</taxon>
    </lineage>
</organism>
<feature type="non-terminal residue" evidence="2">
    <location>
        <position position="1"/>
    </location>
</feature>
<dbReference type="EMBL" id="CAJMXA010001258">
    <property type="protein sequence ID" value="CAE6456347.1"/>
    <property type="molecule type" value="Genomic_DNA"/>
</dbReference>
<accession>A0A8H3BHN2</accession>
<evidence type="ECO:0000256" key="1">
    <source>
        <dbReference type="SAM" id="MobiDB-lite"/>
    </source>
</evidence>
<gene>
    <name evidence="2" type="ORF">RDB_LOCUS55941</name>
</gene>
<feature type="region of interest" description="Disordered" evidence="1">
    <location>
        <begin position="62"/>
        <end position="81"/>
    </location>
</feature>
<proteinExistence type="predicted"/>
<dbReference type="Proteomes" id="UP000663853">
    <property type="component" value="Unassembled WGS sequence"/>
</dbReference>
<protein>
    <submittedName>
        <fullName evidence="2">Uncharacterized protein</fullName>
    </submittedName>
</protein>
<name>A0A8H3BHN2_9AGAM</name>
<sequence length="114" mass="12645">KFFVLSLMINLVGQGYIRQQFDRSHPSPPGNFHRGSRSQTYKTSEPVMGGMSAHTVDIELLSRPSPGAINRSDDALGKYHSDDVSVKYPSTAKREESDLGHTVHNIHLTSKLPL</sequence>
<reference evidence="2" key="1">
    <citation type="submission" date="2021-01" db="EMBL/GenBank/DDBJ databases">
        <authorList>
            <person name="Kaushik A."/>
        </authorList>
    </citation>
    <scope>NUCLEOTIDE SEQUENCE</scope>
    <source>
        <strain evidence="2">AG6-10EEA</strain>
    </source>
</reference>
<evidence type="ECO:0000313" key="3">
    <source>
        <dbReference type="Proteomes" id="UP000663853"/>
    </source>
</evidence>